<feature type="compositionally biased region" description="Basic and acidic residues" evidence="8">
    <location>
        <begin position="152"/>
        <end position="172"/>
    </location>
</feature>
<evidence type="ECO:0000256" key="1">
    <source>
        <dbReference type="ARBA" id="ARBA00004245"/>
    </source>
</evidence>
<protein>
    <submittedName>
        <fullName evidence="10">Twinfilin-1</fullName>
    </submittedName>
</protein>
<keyword evidence="6" id="KW-0206">Cytoskeleton</keyword>
<comment type="caution">
    <text evidence="10">The sequence shown here is derived from an EMBL/GenBank/DDBJ whole genome shotgun (WGS) entry which is preliminary data.</text>
</comment>
<dbReference type="GO" id="GO:0051015">
    <property type="term" value="F:actin filament binding"/>
    <property type="evidence" value="ECO:0007669"/>
    <property type="project" value="TreeGrafter"/>
</dbReference>
<name>A0AAN8EIP7_9EURO</name>
<comment type="similarity">
    <text evidence="2">Belongs to the actin-binding proteins ADF family. Twinfilin subfamily.</text>
</comment>
<evidence type="ECO:0000256" key="2">
    <source>
        <dbReference type="ARBA" id="ARBA00009557"/>
    </source>
</evidence>
<dbReference type="CDD" id="cd11284">
    <property type="entry name" value="ADF_Twf-C_like"/>
    <property type="match status" value="1"/>
</dbReference>
<dbReference type="PANTHER" id="PTHR13759:SF1">
    <property type="entry name" value="TWINFILIN"/>
    <property type="match status" value="1"/>
</dbReference>
<dbReference type="GO" id="GO:0003785">
    <property type="term" value="F:actin monomer binding"/>
    <property type="evidence" value="ECO:0007669"/>
    <property type="project" value="TreeGrafter"/>
</dbReference>
<dbReference type="PROSITE" id="PS51263">
    <property type="entry name" value="ADF_H"/>
    <property type="match status" value="2"/>
</dbReference>
<gene>
    <name evidence="10" type="primary">TWF1</name>
    <name evidence="10" type="ORF">OHC33_002060</name>
</gene>
<feature type="domain" description="ADF-H" evidence="9">
    <location>
        <begin position="3"/>
        <end position="136"/>
    </location>
</feature>
<comment type="subunit">
    <text evidence="7">Interacts with G-actin; ADP-actin form.</text>
</comment>
<organism evidence="10 11">
    <name type="scientific">Knufia fluminis</name>
    <dbReference type="NCBI Taxonomy" id="191047"/>
    <lineage>
        <taxon>Eukaryota</taxon>
        <taxon>Fungi</taxon>
        <taxon>Dikarya</taxon>
        <taxon>Ascomycota</taxon>
        <taxon>Pezizomycotina</taxon>
        <taxon>Eurotiomycetes</taxon>
        <taxon>Chaetothyriomycetidae</taxon>
        <taxon>Chaetothyriales</taxon>
        <taxon>Trichomeriaceae</taxon>
        <taxon>Knufia</taxon>
    </lineage>
</organism>
<dbReference type="EMBL" id="JAKLMC020000004">
    <property type="protein sequence ID" value="KAK5956574.1"/>
    <property type="molecule type" value="Genomic_DNA"/>
</dbReference>
<evidence type="ECO:0000256" key="6">
    <source>
        <dbReference type="ARBA" id="ARBA00023212"/>
    </source>
</evidence>
<feature type="region of interest" description="Disordered" evidence="8">
    <location>
        <begin position="295"/>
        <end position="342"/>
    </location>
</feature>
<keyword evidence="3" id="KW-0963">Cytoplasm</keyword>
<dbReference type="GO" id="GO:0030042">
    <property type="term" value="P:actin filament depolymerization"/>
    <property type="evidence" value="ECO:0007669"/>
    <property type="project" value="TreeGrafter"/>
</dbReference>
<evidence type="ECO:0000256" key="8">
    <source>
        <dbReference type="SAM" id="MobiDB-lite"/>
    </source>
</evidence>
<dbReference type="InterPro" id="IPR002108">
    <property type="entry name" value="ADF-H"/>
</dbReference>
<dbReference type="Proteomes" id="UP001316803">
    <property type="component" value="Unassembled WGS sequence"/>
</dbReference>
<dbReference type="SMART" id="SM00102">
    <property type="entry name" value="ADF"/>
    <property type="match status" value="2"/>
</dbReference>
<keyword evidence="5" id="KW-0009">Actin-binding</keyword>
<dbReference type="InterPro" id="IPR028458">
    <property type="entry name" value="Twinfilin"/>
</dbReference>
<dbReference type="Pfam" id="PF00241">
    <property type="entry name" value="Cofilin_ADF"/>
    <property type="match status" value="2"/>
</dbReference>
<dbReference type="PANTHER" id="PTHR13759">
    <property type="entry name" value="TWINFILIN"/>
    <property type="match status" value="1"/>
</dbReference>
<keyword evidence="4" id="KW-0677">Repeat</keyword>
<proteinExistence type="inferred from homology"/>
<dbReference type="FunFam" id="3.40.20.10:FF:000042">
    <property type="entry name" value="Actin depolymerizing protein"/>
    <property type="match status" value="1"/>
</dbReference>
<keyword evidence="11" id="KW-1185">Reference proteome</keyword>
<dbReference type="InterPro" id="IPR029006">
    <property type="entry name" value="ADF-H/Gelsolin-like_dom_sf"/>
</dbReference>
<feature type="region of interest" description="Disordered" evidence="8">
    <location>
        <begin position="130"/>
        <end position="188"/>
    </location>
</feature>
<evidence type="ECO:0000256" key="7">
    <source>
        <dbReference type="ARBA" id="ARBA00038532"/>
    </source>
</evidence>
<dbReference type="CDD" id="cd11285">
    <property type="entry name" value="ADF_Twf-N_like"/>
    <property type="match status" value="1"/>
</dbReference>
<evidence type="ECO:0000256" key="4">
    <source>
        <dbReference type="ARBA" id="ARBA00022737"/>
    </source>
</evidence>
<reference evidence="10 11" key="1">
    <citation type="submission" date="2022-12" db="EMBL/GenBank/DDBJ databases">
        <title>Genomic features and morphological characterization of a novel Knufia sp. strain isolated from spacecraft assembly facility.</title>
        <authorList>
            <person name="Teixeira M."/>
            <person name="Chander A.M."/>
            <person name="Stajich J.E."/>
            <person name="Venkateswaran K."/>
        </authorList>
    </citation>
    <scope>NUCLEOTIDE SEQUENCE [LARGE SCALE GENOMIC DNA]</scope>
    <source>
        <strain evidence="10 11">FJI-L2-BK-P2</strain>
    </source>
</reference>
<dbReference type="GO" id="GO:0051016">
    <property type="term" value="P:barbed-end actin filament capping"/>
    <property type="evidence" value="ECO:0007669"/>
    <property type="project" value="TreeGrafter"/>
</dbReference>
<comment type="subcellular location">
    <subcellularLocation>
        <location evidence="1">Cytoplasm</location>
        <location evidence="1">Cytoskeleton</location>
    </subcellularLocation>
</comment>
<dbReference type="SUPFAM" id="SSF55753">
    <property type="entry name" value="Actin depolymerizing proteins"/>
    <property type="match status" value="2"/>
</dbReference>
<feature type="compositionally biased region" description="Basic and acidic residues" evidence="8">
    <location>
        <begin position="130"/>
        <end position="145"/>
    </location>
</feature>
<evidence type="ECO:0000256" key="5">
    <source>
        <dbReference type="ARBA" id="ARBA00023203"/>
    </source>
</evidence>
<evidence type="ECO:0000256" key="3">
    <source>
        <dbReference type="ARBA" id="ARBA00022490"/>
    </source>
</evidence>
<evidence type="ECO:0000313" key="11">
    <source>
        <dbReference type="Proteomes" id="UP001316803"/>
    </source>
</evidence>
<evidence type="ECO:0000313" key="10">
    <source>
        <dbReference type="EMBL" id="KAK5956574.1"/>
    </source>
</evidence>
<dbReference type="Gene3D" id="3.40.20.10">
    <property type="entry name" value="Severin"/>
    <property type="match status" value="2"/>
</dbReference>
<feature type="domain" description="ADF-H" evidence="9">
    <location>
        <begin position="184"/>
        <end position="316"/>
    </location>
</feature>
<accession>A0AAN8EIP7</accession>
<dbReference type="AlphaFoldDB" id="A0AAN8EIP7"/>
<dbReference type="GO" id="GO:0005884">
    <property type="term" value="C:actin filament"/>
    <property type="evidence" value="ECO:0007669"/>
    <property type="project" value="TreeGrafter"/>
</dbReference>
<evidence type="ECO:0000259" key="9">
    <source>
        <dbReference type="PROSITE" id="PS51263"/>
    </source>
</evidence>
<dbReference type="GO" id="GO:0005737">
    <property type="term" value="C:cytoplasm"/>
    <property type="evidence" value="ECO:0007669"/>
    <property type="project" value="TreeGrafter"/>
</dbReference>
<sequence>MQSGITASTELTEAFNAFTLDSSLFALPITITGESLQPQSAIPFTSSDFNVSLSSLQEHLQPKTPIYLILRPSPQQNNGLIAITYVPSTAPVRQKMLFASTRNTLIRDLGLEKFGDNVFVTDAEEVLDPRQWETRGKGDKSDAGRSQDILSTEERELQGVKRAEEEERHGTSGRDLMGEGGSGGGRLAMKITGDAKEALGSLAREGAFVQLGIEIASETLGLVAREGGVSPSQFLGSIPGDRPTYSFYRYPGTEGEEVVFLYTCPGGSKVKERMVYASARASVLQAAKGEGVNVTRRLEQGDNDEVGEQRLKDEVGISVGEGGNAAPTSRQGFAKPKRPGKR</sequence>